<dbReference type="RefSeq" id="WP_213364535.1">
    <property type="nucleotide sequence ID" value="NZ_BSFM01000014.1"/>
</dbReference>
<evidence type="ECO:0000313" key="1">
    <source>
        <dbReference type="EMBL" id="GLK84663.1"/>
    </source>
</evidence>
<evidence type="ECO:0008006" key="3">
    <source>
        <dbReference type="Google" id="ProtNLM"/>
    </source>
</evidence>
<organism evidence="1 2">
    <name type="scientific">Ancylobacter defluvii</name>
    <dbReference type="NCBI Taxonomy" id="1282440"/>
    <lineage>
        <taxon>Bacteria</taxon>
        <taxon>Pseudomonadati</taxon>
        <taxon>Pseudomonadota</taxon>
        <taxon>Alphaproteobacteria</taxon>
        <taxon>Hyphomicrobiales</taxon>
        <taxon>Xanthobacteraceae</taxon>
        <taxon>Ancylobacter</taxon>
    </lineage>
</organism>
<dbReference type="EMBL" id="BSFM01000014">
    <property type="protein sequence ID" value="GLK84663.1"/>
    <property type="molecule type" value="Genomic_DNA"/>
</dbReference>
<sequence length="568" mass="60115">MTFEAVAATSTAGVRRRDGRSTYVEVLDVASVDTAALVDLPVLDNHRRASGRDVVGIVQRARIEGDSLIVTVRMSQADDARPLVQRAKDGLLSLSIGYTEAGRTESVVNGERVRTVTPAIFEVSLVAVPADRAARVRSGAMPDIEEIEDRAPLVPEMPEADQARIRSIGELADLPPSFAEGQISTGATIEGARAAARAEMIRRSEGTRTIRATVSQPDPGVQLRAMGDALDARVNGTAPSEAGRPFIGASLRDLATECLHARGVSTRGMNPDALFRAAHTTSDFPHLLQGVGARTLLASYTAAASPLRQVARQGSRADFRPGSTLKLGELSALSKVTESGEVKAVSRSEAAESYVLDTYAGMFSITRKALINDDLNAFADWSRAAGQAAAATEAGVLWSLLSQASGAGPVMNEDSKRLFHADHGNLLTGAALDVDSLSGARLALRTMKGLDGKTVITVTPRYLVVGPELETVAEQVLAAITATTVADVNPFAGKLTLLVEPRITDDAWYIFGDPATAPVLEYSYLSSAPGPQMASREGWDVLSTEYRVVLDFGAGAVDWRGAVRNPGE</sequence>
<dbReference type="NCBIfam" id="NF045541">
    <property type="entry name" value="scaf_prot_MCP2"/>
    <property type="match status" value="1"/>
</dbReference>
<protein>
    <recommendedName>
        <fullName evidence="3">Peptidase</fullName>
    </recommendedName>
</protein>
<dbReference type="Proteomes" id="UP001143330">
    <property type="component" value="Unassembled WGS sequence"/>
</dbReference>
<proteinExistence type="predicted"/>
<reference evidence="1" key="2">
    <citation type="submission" date="2023-01" db="EMBL/GenBank/DDBJ databases">
        <authorList>
            <person name="Sun Q."/>
            <person name="Evtushenko L."/>
        </authorList>
    </citation>
    <scope>NUCLEOTIDE SEQUENCE</scope>
    <source>
        <strain evidence="1">VKM B-2789</strain>
    </source>
</reference>
<dbReference type="AlphaFoldDB" id="A0A9W6JY43"/>
<reference evidence="1" key="1">
    <citation type="journal article" date="2014" name="Int. J. Syst. Evol. Microbiol.">
        <title>Complete genome sequence of Corynebacterium casei LMG S-19264T (=DSM 44701T), isolated from a smear-ripened cheese.</title>
        <authorList>
            <consortium name="US DOE Joint Genome Institute (JGI-PGF)"/>
            <person name="Walter F."/>
            <person name="Albersmeier A."/>
            <person name="Kalinowski J."/>
            <person name="Ruckert C."/>
        </authorList>
    </citation>
    <scope>NUCLEOTIDE SEQUENCE</scope>
    <source>
        <strain evidence="1">VKM B-2789</strain>
    </source>
</reference>
<evidence type="ECO:0000313" key="2">
    <source>
        <dbReference type="Proteomes" id="UP001143330"/>
    </source>
</evidence>
<dbReference type="Pfam" id="PF25209">
    <property type="entry name" value="Phage_capsid_4"/>
    <property type="match status" value="1"/>
</dbReference>
<comment type="caution">
    <text evidence="1">The sequence shown here is derived from an EMBL/GenBank/DDBJ whole genome shotgun (WGS) entry which is preliminary data.</text>
</comment>
<accession>A0A9W6JY43</accession>
<gene>
    <name evidence="1" type="ORF">GCM10017653_27330</name>
</gene>
<name>A0A9W6JY43_9HYPH</name>
<keyword evidence="2" id="KW-1185">Reference proteome</keyword>